<evidence type="ECO:0000313" key="2">
    <source>
        <dbReference type="WBParaSite" id="SSLN_0000981901-mRNA-1"/>
    </source>
</evidence>
<dbReference type="WBParaSite" id="SSLN_0000981901-mRNA-1">
    <property type="protein sequence ID" value="SSLN_0000981901-mRNA-1"/>
    <property type="gene ID" value="SSLN_0000981901"/>
</dbReference>
<dbReference type="InterPro" id="IPR013783">
    <property type="entry name" value="Ig-like_fold"/>
</dbReference>
<sequence>LDGTTVIELPTQGRSGFFQMSATGFSFFDTLQLNTSWTEERKLTTHVAQGSQVSSVQQFPEDEELQKWRVKAYQLSPPMIYPDAADGQLVTYEWSLPVAQNSLPPRRLLDKFWIIDVDKEPLDKLRAWIVSESVDQLELYVYFQHSNSRGIFSENSEANIELLEFGCSMDAARQSLANFTMEKLLFEINLRKLDVLEATKEIKVQLEVVLNSPLILDHLNCSPSTLKLVPVWLPDDAEAISFSTSPVHFEFMAPSDVASLKFRLFFTFNSTVREFPVSLPNPMREKVNPVFNPQTSELAWQIVAPQLKSVVEAYKVIVISTVLACGTTDVREISVRPMDNCTNEQCQTIIWTPEQLSKIGKILSNYTLGVSPQFAGFNGLLSSGQTSTVDFTLGKTEILVDFDEITKEPGENLQITCTAYVGTLKETQKEVRWLRSDRSQLPETVSSRRDPAPNADGYWTATLTIPKVEPWHDGDYGCFVEPPVEFFLHMPGRSVLFTLRVGSVSIVKVNTAPVKFGEEHVVTCRTESLKPDQSIRWYWYRPEDASFEAVEGARNGGSDIADRTSPLRIRALPDLQGTLVCAIIPSDWEFAEEQEVPYYAMVESIIVKTEMELRYAAGEI</sequence>
<dbReference type="SUPFAM" id="SSF48726">
    <property type="entry name" value="Immunoglobulin"/>
    <property type="match status" value="1"/>
</dbReference>
<organism evidence="2">
    <name type="scientific">Schistocephalus solidus</name>
    <name type="common">Tapeworm</name>
    <dbReference type="NCBI Taxonomy" id="70667"/>
    <lineage>
        <taxon>Eukaryota</taxon>
        <taxon>Metazoa</taxon>
        <taxon>Spiralia</taxon>
        <taxon>Lophotrochozoa</taxon>
        <taxon>Platyhelminthes</taxon>
        <taxon>Cestoda</taxon>
        <taxon>Eucestoda</taxon>
        <taxon>Diphyllobothriidea</taxon>
        <taxon>Diphyllobothriidae</taxon>
        <taxon>Schistocephalus</taxon>
    </lineage>
</organism>
<reference evidence="2" key="1">
    <citation type="submission" date="2016-06" db="UniProtKB">
        <authorList>
            <consortium name="WormBaseParasite"/>
        </authorList>
    </citation>
    <scope>IDENTIFICATION</scope>
</reference>
<dbReference type="InterPro" id="IPR013151">
    <property type="entry name" value="Immunoglobulin_dom"/>
</dbReference>
<dbReference type="InterPro" id="IPR003599">
    <property type="entry name" value="Ig_sub"/>
</dbReference>
<evidence type="ECO:0000259" key="1">
    <source>
        <dbReference type="PROSITE" id="PS50835"/>
    </source>
</evidence>
<feature type="domain" description="Ig-like" evidence="1">
    <location>
        <begin position="491"/>
        <end position="597"/>
    </location>
</feature>
<dbReference type="AlphaFoldDB" id="A0A183SZ11"/>
<dbReference type="InterPro" id="IPR007110">
    <property type="entry name" value="Ig-like_dom"/>
</dbReference>
<accession>A0A183SZ11</accession>
<feature type="domain" description="Ig-like" evidence="1">
    <location>
        <begin position="372"/>
        <end position="481"/>
    </location>
</feature>
<name>A0A183SZ11_SCHSO</name>
<protein>
    <submittedName>
        <fullName evidence="2">Ig-like domain-containing protein</fullName>
    </submittedName>
</protein>
<dbReference type="InterPro" id="IPR036179">
    <property type="entry name" value="Ig-like_dom_sf"/>
</dbReference>
<dbReference type="Pfam" id="PF00047">
    <property type="entry name" value="ig"/>
    <property type="match status" value="1"/>
</dbReference>
<dbReference type="Gene3D" id="2.60.40.10">
    <property type="entry name" value="Immunoglobulins"/>
    <property type="match status" value="1"/>
</dbReference>
<proteinExistence type="predicted"/>
<dbReference type="PROSITE" id="PS50835">
    <property type="entry name" value="IG_LIKE"/>
    <property type="match status" value="2"/>
</dbReference>
<dbReference type="SMART" id="SM00409">
    <property type="entry name" value="IG"/>
    <property type="match status" value="2"/>
</dbReference>